<keyword evidence="3" id="KW-1185">Reference proteome</keyword>
<dbReference type="AlphaFoldDB" id="A0A7J7I561"/>
<evidence type="ECO:0000313" key="3">
    <source>
        <dbReference type="Proteomes" id="UP000593564"/>
    </source>
</evidence>
<accession>A0A7J7I561</accession>
<gene>
    <name evidence="2" type="ORF">HYC85_001144</name>
</gene>
<reference evidence="3" key="1">
    <citation type="journal article" date="2020" name="Nat. Commun.">
        <title>Genome assembly of wild tea tree DASZ reveals pedigree and selection history of tea varieties.</title>
        <authorList>
            <person name="Zhang W."/>
            <person name="Zhang Y."/>
            <person name="Qiu H."/>
            <person name="Guo Y."/>
            <person name="Wan H."/>
            <person name="Zhang X."/>
            <person name="Scossa F."/>
            <person name="Alseekh S."/>
            <person name="Zhang Q."/>
            <person name="Wang P."/>
            <person name="Xu L."/>
            <person name="Schmidt M.H."/>
            <person name="Jia X."/>
            <person name="Li D."/>
            <person name="Zhu A."/>
            <person name="Guo F."/>
            <person name="Chen W."/>
            <person name="Ni D."/>
            <person name="Usadel B."/>
            <person name="Fernie A.R."/>
            <person name="Wen W."/>
        </authorList>
    </citation>
    <scope>NUCLEOTIDE SEQUENCE [LARGE SCALE GENOMIC DNA]</scope>
    <source>
        <strain evidence="3">cv. G240</strain>
    </source>
</reference>
<feature type="region of interest" description="Disordered" evidence="1">
    <location>
        <begin position="1"/>
        <end position="27"/>
    </location>
</feature>
<dbReference type="Proteomes" id="UP000593564">
    <property type="component" value="Unassembled WGS sequence"/>
</dbReference>
<dbReference type="EMBL" id="JACBKZ010000001">
    <property type="protein sequence ID" value="KAF5959935.1"/>
    <property type="molecule type" value="Genomic_DNA"/>
</dbReference>
<evidence type="ECO:0000256" key="1">
    <source>
        <dbReference type="SAM" id="MobiDB-lite"/>
    </source>
</evidence>
<name>A0A7J7I561_CAMSI</name>
<feature type="compositionally biased region" description="Basic and acidic residues" evidence="1">
    <location>
        <begin position="63"/>
        <end position="72"/>
    </location>
</feature>
<proteinExistence type="predicted"/>
<protein>
    <submittedName>
        <fullName evidence="2">Uncharacterized protein</fullName>
    </submittedName>
</protein>
<sequence length="129" mass="14123">MGPTANTPRSQVQRQSDSMGVKDSLPLTRNRRIFAPSHEAIIPGNDKVTDDIQVRLVDDEVRVQPTRGERSGRGYGAYRGGRGRGGRGNLGYSDQYWEAVEMGYNMSAVQIEASRGEDVTQIGLQAALV</sequence>
<reference evidence="2 3" key="2">
    <citation type="submission" date="2020-07" db="EMBL/GenBank/DDBJ databases">
        <title>Genome assembly of wild tea tree DASZ reveals pedigree and selection history of tea varieties.</title>
        <authorList>
            <person name="Zhang W."/>
        </authorList>
    </citation>
    <scope>NUCLEOTIDE SEQUENCE [LARGE SCALE GENOMIC DNA]</scope>
    <source>
        <strain evidence="3">cv. G240</strain>
        <tissue evidence="2">Leaf</tissue>
    </source>
</reference>
<comment type="caution">
    <text evidence="2">The sequence shown here is derived from an EMBL/GenBank/DDBJ whole genome shotgun (WGS) entry which is preliminary data.</text>
</comment>
<feature type="compositionally biased region" description="Polar residues" evidence="1">
    <location>
        <begin position="1"/>
        <end position="18"/>
    </location>
</feature>
<evidence type="ECO:0000313" key="2">
    <source>
        <dbReference type="EMBL" id="KAF5959935.1"/>
    </source>
</evidence>
<feature type="region of interest" description="Disordered" evidence="1">
    <location>
        <begin position="63"/>
        <end position="85"/>
    </location>
</feature>
<organism evidence="2 3">
    <name type="scientific">Camellia sinensis</name>
    <name type="common">Tea plant</name>
    <name type="synonym">Thea sinensis</name>
    <dbReference type="NCBI Taxonomy" id="4442"/>
    <lineage>
        <taxon>Eukaryota</taxon>
        <taxon>Viridiplantae</taxon>
        <taxon>Streptophyta</taxon>
        <taxon>Embryophyta</taxon>
        <taxon>Tracheophyta</taxon>
        <taxon>Spermatophyta</taxon>
        <taxon>Magnoliopsida</taxon>
        <taxon>eudicotyledons</taxon>
        <taxon>Gunneridae</taxon>
        <taxon>Pentapetalae</taxon>
        <taxon>asterids</taxon>
        <taxon>Ericales</taxon>
        <taxon>Theaceae</taxon>
        <taxon>Camellia</taxon>
    </lineage>
</organism>